<dbReference type="EMBL" id="JRMP02000015">
    <property type="protein sequence ID" value="TLD93256.1"/>
    <property type="molecule type" value="Genomic_DNA"/>
</dbReference>
<feature type="transmembrane region" description="Helical" evidence="8">
    <location>
        <begin position="258"/>
        <end position="283"/>
    </location>
</feature>
<comment type="subcellular location">
    <subcellularLocation>
        <location evidence="1">Cell membrane</location>
        <topology evidence="1">Multi-pass membrane protein</topology>
    </subcellularLocation>
</comment>
<feature type="transmembrane region" description="Helical" evidence="8">
    <location>
        <begin position="116"/>
        <end position="133"/>
    </location>
</feature>
<dbReference type="CDD" id="cd06550">
    <property type="entry name" value="TM_ABC_iron-siderophores_like"/>
    <property type="match status" value="1"/>
</dbReference>
<evidence type="ECO:0000256" key="2">
    <source>
        <dbReference type="ARBA" id="ARBA00007935"/>
    </source>
</evidence>
<reference evidence="10 11" key="1">
    <citation type="journal article" date="2014" name="Genome Announc.">
        <title>Draft genome sequences of eight enterohepatic helicobacter species isolated from both laboratory and wild rodents.</title>
        <authorList>
            <person name="Sheh A."/>
            <person name="Shen Z."/>
            <person name="Fox J.G."/>
        </authorList>
    </citation>
    <scope>NUCLEOTIDE SEQUENCE [LARGE SCALE GENOMIC DNA]</scope>
    <source>
        <strain evidence="10 11">MIT 97-6194</strain>
    </source>
</reference>
<dbReference type="AlphaFoldDB" id="A0A347VM22"/>
<evidence type="ECO:0000256" key="3">
    <source>
        <dbReference type="ARBA" id="ARBA00022448"/>
    </source>
</evidence>
<keyword evidence="7 8" id="KW-0472">Membrane</keyword>
<evidence type="ECO:0000256" key="5">
    <source>
        <dbReference type="ARBA" id="ARBA00022692"/>
    </source>
</evidence>
<dbReference type="InterPro" id="IPR037294">
    <property type="entry name" value="ABC_BtuC-like"/>
</dbReference>
<dbReference type="Pfam" id="PF01032">
    <property type="entry name" value="FecCD"/>
    <property type="match status" value="1"/>
</dbReference>
<dbReference type="GO" id="GO:0022857">
    <property type="term" value="F:transmembrane transporter activity"/>
    <property type="evidence" value="ECO:0007669"/>
    <property type="project" value="InterPro"/>
</dbReference>
<dbReference type="Proteomes" id="UP000477070">
    <property type="component" value="Unassembled WGS sequence"/>
</dbReference>
<evidence type="ECO:0000256" key="6">
    <source>
        <dbReference type="ARBA" id="ARBA00022989"/>
    </source>
</evidence>
<dbReference type="OrthoDB" id="9782305at2"/>
<feature type="transmembrane region" description="Helical" evidence="8">
    <location>
        <begin position="139"/>
        <end position="159"/>
    </location>
</feature>
<gene>
    <name evidence="9" type="ORF">DCO61_07675</name>
    <name evidence="10" type="ORF">LS64_009075</name>
</gene>
<organism evidence="10 11">
    <name type="scientific">Helicobacter saguini</name>
    <dbReference type="NCBI Taxonomy" id="1548018"/>
    <lineage>
        <taxon>Bacteria</taxon>
        <taxon>Pseudomonadati</taxon>
        <taxon>Campylobacterota</taxon>
        <taxon>Epsilonproteobacteria</taxon>
        <taxon>Campylobacterales</taxon>
        <taxon>Helicobacteraceae</taxon>
        <taxon>Helicobacter</taxon>
    </lineage>
</organism>
<evidence type="ECO:0000256" key="1">
    <source>
        <dbReference type="ARBA" id="ARBA00004651"/>
    </source>
</evidence>
<comment type="caution">
    <text evidence="10">The sequence shown here is derived from an EMBL/GenBank/DDBJ whole genome shotgun (WGS) entry which is preliminary data.</text>
</comment>
<evidence type="ECO:0000313" key="9">
    <source>
        <dbReference type="EMBL" id="MWV69881.1"/>
    </source>
</evidence>
<evidence type="ECO:0000313" key="11">
    <source>
        <dbReference type="Proteomes" id="UP000029714"/>
    </source>
</evidence>
<reference evidence="10 11" key="2">
    <citation type="journal article" date="2016" name="Infect. Immun.">
        <title>Helicobacter saguini, a Novel Helicobacter Isolated from Cotton-Top Tamarins with Ulcerative Colitis, Has Proinflammatory Properties and Induces Typhlocolitis and Dysplasia in Gnotobiotic IL-10-/- Mice.</title>
        <authorList>
            <person name="Shen Z."/>
            <person name="Mannion A."/>
            <person name="Whary M.T."/>
            <person name="Muthupalani S."/>
            <person name="Sheh A."/>
            <person name="Feng Y."/>
            <person name="Gong G."/>
            <person name="Vandamme P."/>
            <person name="Holcombe H.R."/>
            <person name="Paster B.J."/>
            <person name="Fox J.G."/>
        </authorList>
    </citation>
    <scope>NUCLEOTIDE SEQUENCE [LARGE SCALE GENOMIC DNA]</scope>
    <source>
        <strain evidence="10 11">MIT 97-6194</strain>
    </source>
</reference>
<dbReference type="STRING" id="1548018.LS64_05415"/>
<keyword evidence="6 8" id="KW-1133">Transmembrane helix</keyword>
<sequence length="349" mass="37702">MQKSANILSNLDSIKKDSKNIESKADSKSEIKEKTQTDKILVGRILLVVVAILVIYAITLVIAFSFGGSTLEELGFEVLLELRGSRIFMAILIGMMLASSGVVVQSVFANPLADPYIIGVASSATLGAVTAYLLQLPDIYYGIFGFVFSLAVSFMIFGIGRNRDMATLLMLGVAISAFVGSFTTFAIYLIGEDSFKITAWLMGYLGNANWDRVLILCGALAVCGWYFFGKRLELNILLLGDEEARSLGINVGRLKIQLLIVASLAVGFCVGFSGLIGFVGLIIPHILRLILGNSNHAIILPLSFLLGGAFLLACDTFGRIAWSPIEIPIGVITAFFGAPFFLYLALKRK</sequence>
<feature type="transmembrane region" description="Helical" evidence="8">
    <location>
        <begin position="210"/>
        <end position="228"/>
    </location>
</feature>
<protein>
    <submittedName>
        <fullName evidence="10">Iron ABC transporter permease</fullName>
    </submittedName>
    <submittedName>
        <fullName evidence="9">Iron chelate uptake ABC transporter family permease subunit</fullName>
    </submittedName>
</protein>
<dbReference type="GO" id="GO:0033214">
    <property type="term" value="P:siderophore-iron import into cell"/>
    <property type="evidence" value="ECO:0007669"/>
    <property type="project" value="TreeGrafter"/>
</dbReference>
<evidence type="ECO:0000256" key="7">
    <source>
        <dbReference type="ARBA" id="ARBA00023136"/>
    </source>
</evidence>
<dbReference type="InterPro" id="IPR000522">
    <property type="entry name" value="ABC_transptr_permease_BtuC"/>
</dbReference>
<reference evidence="9 12" key="4">
    <citation type="submission" date="2019-12" db="EMBL/GenBank/DDBJ databases">
        <title>Multi-Generational Helicobacter saguini Isolates.</title>
        <authorList>
            <person name="Mannion A."/>
            <person name="Shen Z."/>
            <person name="Fox J.G."/>
        </authorList>
    </citation>
    <scope>NUCLEOTIDE SEQUENCE [LARGE SCALE GENOMIC DNA]</scope>
    <source>
        <strain evidence="9">16-048</strain>
        <strain evidence="12">16-048 (F4)</strain>
    </source>
</reference>
<comment type="similarity">
    <text evidence="2">Belongs to the binding-protein-dependent transport system permease family. FecCD subfamily.</text>
</comment>
<evidence type="ECO:0000256" key="4">
    <source>
        <dbReference type="ARBA" id="ARBA00022475"/>
    </source>
</evidence>
<feature type="transmembrane region" description="Helical" evidence="8">
    <location>
        <begin position="295"/>
        <end position="313"/>
    </location>
</feature>
<dbReference type="EMBL" id="QBIU01000001">
    <property type="protein sequence ID" value="MWV69881.1"/>
    <property type="molecule type" value="Genomic_DNA"/>
</dbReference>
<keyword evidence="3" id="KW-0813">Transport</keyword>
<dbReference type="Gene3D" id="1.10.3470.10">
    <property type="entry name" value="ABC transporter involved in vitamin B12 uptake, BtuC"/>
    <property type="match status" value="1"/>
</dbReference>
<keyword evidence="11" id="KW-1185">Reference proteome</keyword>
<keyword evidence="4" id="KW-1003">Cell membrane</keyword>
<evidence type="ECO:0000256" key="8">
    <source>
        <dbReference type="SAM" id="Phobius"/>
    </source>
</evidence>
<feature type="transmembrane region" description="Helical" evidence="8">
    <location>
        <begin position="41"/>
        <end position="67"/>
    </location>
</feature>
<evidence type="ECO:0000313" key="10">
    <source>
        <dbReference type="EMBL" id="TLD93256.1"/>
    </source>
</evidence>
<feature type="transmembrane region" description="Helical" evidence="8">
    <location>
        <begin position="166"/>
        <end position="190"/>
    </location>
</feature>
<dbReference type="Proteomes" id="UP000029714">
    <property type="component" value="Unassembled WGS sequence"/>
</dbReference>
<evidence type="ECO:0000313" key="12">
    <source>
        <dbReference type="Proteomes" id="UP000477070"/>
    </source>
</evidence>
<dbReference type="GO" id="GO:0005886">
    <property type="term" value="C:plasma membrane"/>
    <property type="evidence" value="ECO:0007669"/>
    <property type="project" value="UniProtKB-SubCell"/>
</dbReference>
<reference evidence="10" key="3">
    <citation type="submission" date="2018-04" db="EMBL/GenBank/DDBJ databases">
        <authorList>
            <person name="Sheh A."/>
            <person name="Shen Z."/>
            <person name="Mannion A.J."/>
            <person name="Fox J.G."/>
        </authorList>
    </citation>
    <scope>NUCLEOTIDE SEQUENCE</scope>
    <source>
        <strain evidence="10">MIT 97-6194</strain>
    </source>
</reference>
<dbReference type="PANTHER" id="PTHR30472:SF25">
    <property type="entry name" value="ABC TRANSPORTER PERMEASE PROTEIN MJ0876-RELATED"/>
    <property type="match status" value="1"/>
</dbReference>
<dbReference type="SUPFAM" id="SSF81345">
    <property type="entry name" value="ABC transporter involved in vitamin B12 uptake, BtuC"/>
    <property type="match status" value="1"/>
</dbReference>
<name>A0A347VM22_9HELI</name>
<proteinExistence type="inferred from homology"/>
<keyword evidence="5 8" id="KW-0812">Transmembrane</keyword>
<dbReference type="PANTHER" id="PTHR30472">
    <property type="entry name" value="FERRIC ENTEROBACTIN TRANSPORT SYSTEM PERMEASE PROTEIN"/>
    <property type="match status" value="1"/>
</dbReference>
<feature type="transmembrane region" description="Helical" evidence="8">
    <location>
        <begin position="325"/>
        <end position="346"/>
    </location>
</feature>
<accession>A0A347VM22</accession>
<feature type="transmembrane region" description="Helical" evidence="8">
    <location>
        <begin position="87"/>
        <end position="109"/>
    </location>
</feature>